<feature type="domain" description="Ion transport" evidence="6">
    <location>
        <begin position="54"/>
        <end position="179"/>
    </location>
</feature>
<dbReference type="InterPro" id="IPR027359">
    <property type="entry name" value="Volt_channel_dom_sf"/>
</dbReference>
<protein>
    <recommendedName>
        <fullName evidence="6">Ion transport domain-containing protein</fullName>
    </recommendedName>
</protein>
<evidence type="ECO:0000256" key="1">
    <source>
        <dbReference type="ARBA" id="ARBA00004141"/>
    </source>
</evidence>
<feature type="transmembrane region" description="Helical" evidence="5">
    <location>
        <begin position="54"/>
        <end position="74"/>
    </location>
</feature>
<dbReference type="Proteomes" id="UP001057375">
    <property type="component" value="Unassembled WGS sequence"/>
</dbReference>
<evidence type="ECO:0000259" key="6">
    <source>
        <dbReference type="Pfam" id="PF00520"/>
    </source>
</evidence>
<keyword evidence="8" id="KW-1185">Reference proteome</keyword>
<dbReference type="Pfam" id="PF00520">
    <property type="entry name" value="Ion_trans"/>
    <property type="match status" value="1"/>
</dbReference>
<dbReference type="PANTHER" id="PTHR38483:SF1">
    <property type="entry name" value="ION TRANSPORT DOMAIN-CONTAINING PROTEIN"/>
    <property type="match status" value="1"/>
</dbReference>
<keyword evidence="2 5" id="KW-0812">Transmembrane</keyword>
<organism evidence="7 8">
    <name type="scientific">Aduncisulcus paluster</name>
    <dbReference type="NCBI Taxonomy" id="2918883"/>
    <lineage>
        <taxon>Eukaryota</taxon>
        <taxon>Metamonada</taxon>
        <taxon>Carpediemonas-like organisms</taxon>
        <taxon>Aduncisulcus</taxon>
    </lineage>
</organism>
<dbReference type="InterPro" id="IPR005821">
    <property type="entry name" value="Ion_trans_dom"/>
</dbReference>
<evidence type="ECO:0000256" key="4">
    <source>
        <dbReference type="ARBA" id="ARBA00023136"/>
    </source>
</evidence>
<feature type="transmembrane region" description="Helical" evidence="5">
    <location>
        <begin position="86"/>
        <end position="105"/>
    </location>
</feature>
<evidence type="ECO:0000256" key="2">
    <source>
        <dbReference type="ARBA" id="ARBA00022692"/>
    </source>
</evidence>
<comment type="subcellular location">
    <subcellularLocation>
        <location evidence="1">Membrane</location>
        <topology evidence="1">Multi-pass membrane protein</topology>
    </subcellularLocation>
</comment>
<accession>A0ABQ5KCP3</accession>
<dbReference type="EMBL" id="BQXS01000940">
    <property type="protein sequence ID" value="GKT29682.1"/>
    <property type="molecule type" value="Genomic_DNA"/>
</dbReference>
<evidence type="ECO:0000256" key="5">
    <source>
        <dbReference type="SAM" id="Phobius"/>
    </source>
</evidence>
<name>A0ABQ5KCP3_9EUKA</name>
<evidence type="ECO:0000313" key="7">
    <source>
        <dbReference type="EMBL" id="GKT29682.1"/>
    </source>
</evidence>
<evidence type="ECO:0000256" key="3">
    <source>
        <dbReference type="ARBA" id="ARBA00022989"/>
    </source>
</evidence>
<proteinExistence type="predicted"/>
<keyword evidence="4 5" id="KW-0472">Membrane</keyword>
<keyword evidence="3 5" id="KW-1133">Transmembrane helix</keyword>
<gene>
    <name evidence="7" type="ORF">ADUPG1_001252</name>
</gene>
<sequence>MEQNRVSEATSSQTFSKGYCEGVKESCSTLGQVICCKTDTGAIFADRLMSNTVYSIWVLLMAIINLTLFIWAIVDEIQKITKDKEVVHSFLFEFLEVVVTASLGIETLLHSLSQGCATFWKDWLNVVDLFMFIFCTIVIITDWVIPDDSPIDNAISNALRLVRDILLLIRLVRYINQGRMTVLSTPDEEPFDILEQKVITARKKKFSDKLGPRNEGQSFVCWYIDYYLRGSSLDKLVEWSGQSRTQILAKFRFWQQNGVPHYLRAFFMKYASEKKVAKDIAKSLCFGNKFHNPKGSA</sequence>
<comment type="caution">
    <text evidence="7">The sequence shown here is derived from an EMBL/GenBank/DDBJ whole genome shotgun (WGS) entry which is preliminary data.</text>
</comment>
<feature type="transmembrane region" description="Helical" evidence="5">
    <location>
        <begin position="125"/>
        <end position="145"/>
    </location>
</feature>
<dbReference type="PANTHER" id="PTHR38483">
    <property type="entry name" value="CHROMOSOME 1, WHOLE GENOME SHOTGUN SEQUENCE"/>
    <property type="match status" value="1"/>
</dbReference>
<reference evidence="7" key="1">
    <citation type="submission" date="2022-03" db="EMBL/GenBank/DDBJ databases">
        <title>Draft genome sequence of Aduncisulcus paluster, a free-living microaerophilic Fornicata.</title>
        <authorList>
            <person name="Yuyama I."/>
            <person name="Kume K."/>
            <person name="Tamura T."/>
            <person name="Inagaki Y."/>
            <person name="Hashimoto T."/>
        </authorList>
    </citation>
    <scope>NUCLEOTIDE SEQUENCE</scope>
    <source>
        <strain evidence="7">NY0171</strain>
    </source>
</reference>
<evidence type="ECO:0000313" key="8">
    <source>
        <dbReference type="Proteomes" id="UP001057375"/>
    </source>
</evidence>
<dbReference type="Gene3D" id="1.20.120.350">
    <property type="entry name" value="Voltage-gated potassium channels. Chain C"/>
    <property type="match status" value="1"/>
</dbReference>